<dbReference type="OrthoDB" id="74360at2759"/>
<dbReference type="PANTHER" id="PTHR42877:SF4">
    <property type="entry name" value="FAD_NAD(P)-BINDING DOMAIN-CONTAINING PROTEIN-RELATED"/>
    <property type="match status" value="1"/>
</dbReference>
<dbReference type="GO" id="GO:0050661">
    <property type="term" value="F:NADP binding"/>
    <property type="evidence" value="ECO:0007669"/>
    <property type="project" value="InterPro"/>
</dbReference>
<comment type="caution">
    <text evidence="6">The sequence shown here is derived from an EMBL/GenBank/DDBJ whole genome shotgun (WGS) entry which is preliminary data.</text>
</comment>
<evidence type="ECO:0000313" key="7">
    <source>
        <dbReference type="Proteomes" id="UP000799439"/>
    </source>
</evidence>
<evidence type="ECO:0000256" key="4">
    <source>
        <dbReference type="ARBA" id="ARBA00023002"/>
    </source>
</evidence>
<proteinExistence type="inferred from homology"/>
<dbReference type="InterPro" id="IPR020946">
    <property type="entry name" value="Flavin_mOase-like"/>
</dbReference>
<evidence type="ECO:0000256" key="2">
    <source>
        <dbReference type="ARBA" id="ARBA00022630"/>
    </source>
</evidence>
<organism evidence="6 7">
    <name type="scientific">Myriangium duriaei CBS 260.36</name>
    <dbReference type="NCBI Taxonomy" id="1168546"/>
    <lineage>
        <taxon>Eukaryota</taxon>
        <taxon>Fungi</taxon>
        <taxon>Dikarya</taxon>
        <taxon>Ascomycota</taxon>
        <taxon>Pezizomycotina</taxon>
        <taxon>Dothideomycetes</taxon>
        <taxon>Dothideomycetidae</taxon>
        <taxon>Myriangiales</taxon>
        <taxon>Myriangiaceae</taxon>
        <taxon>Myriangium</taxon>
    </lineage>
</organism>
<dbReference type="AlphaFoldDB" id="A0A9P4MFN5"/>
<dbReference type="Proteomes" id="UP000799439">
    <property type="component" value="Unassembled WGS sequence"/>
</dbReference>
<dbReference type="Gene3D" id="3.50.50.60">
    <property type="entry name" value="FAD/NAD(P)-binding domain"/>
    <property type="match status" value="2"/>
</dbReference>
<evidence type="ECO:0000256" key="1">
    <source>
        <dbReference type="ARBA" id="ARBA00010139"/>
    </source>
</evidence>
<dbReference type="GO" id="GO:0004499">
    <property type="term" value="F:N,N-dimethylaniline monooxygenase activity"/>
    <property type="evidence" value="ECO:0007669"/>
    <property type="project" value="InterPro"/>
</dbReference>
<dbReference type="GO" id="GO:0050660">
    <property type="term" value="F:flavin adenine dinucleotide binding"/>
    <property type="evidence" value="ECO:0007669"/>
    <property type="project" value="InterPro"/>
</dbReference>
<dbReference type="InterPro" id="IPR051209">
    <property type="entry name" value="FAD-bind_Monooxygenase_sf"/>
</dbReference>
<keyword evidence="7" id="KW-1185">Reference proteome</keyword>
<reference evidence="6" key="1">
    <citation type="journal article" date="2020" name="Stud. Mycol.">
        <title>101 Dothideomycetes genomes: a test case for predicting lifestyles and emergence of pathogens.</title>
        <authorList>
            <person name="Haridas S."/>
            <person name="Albert R."/>
            <person name="Binder M."/>
            <person name="Bloem J."/>
            <person name="Labutti K."/>
            <person name="Salamov A."/>
            <person name="Andreopoulos B."/>
            <person name="Baker S."/>
            <person name="Barry K."/>
            <person name="Bills G."/>
            <person name="Bluhm B."/>
            <person name="Cannon C."/>
            <person name="Castanera R."/>
            <person name="Culley D."/>
            <person name="Daum C."/>
            <person name="Ezra D."/>
            <person name="Gonzalez J."/>
            <person name="Henrissat B."/>
            <person name="Kuo A."/>
            <person name="Liang C."/>
            <person name="Lipzen A."/>
            <person name="Lutzoni F."/>
            <person name="Magnuson J."/>
            <person name="Mondo S."/>
            <person name="Nolan M."/>
            <person name="Ohm R."/>
            <person name="Pangilinan J."/>
            <person name="Park H.-J."/>
            <person name="Ramirez L."/>
            <person name="Alfaro M."/>
            <person name="Sun H."/>
            <person name="Tritt A."/>
            <person name="Yoshinaga Y."/>
            <person name="Zwiers L.-H."/>
            <person name="Turgeon B."/>
            <person name="Goodwin S."/>
            <person name="Spatafora J."/>
            <person name="Crous P."/>
            <person name="Grigoriev I."/>
        </authorList>
    </citation>
    <scope>NUCLEOTIDE SEQUENCE</scope>
    <source>
        <strain evidence="6">CBS 260.36</strain>
    </source>
</reference>
<feature type="region of interest" description="Disordered" evidence="5">
    <location>
        <begin position="564"/>
        <end position="583"/>
    </location>
</feature>
<dbReference type="InterPro" id="IPR036188">
    <property type="entry name" value="FAD/NAD-bd_sf"/>
</dbReference>
<keyword evidence="6" id="KW-0503">Monooxygenase</keyword>
<protein>
    <submittedName>
        <fullName evidence="6">FAD-containing monooxygenase</fullName>
    </submittedName>
</protein>
<evidence type="ECO:0000313" key="6">
    <source>
        <dbReference type="EMBL" id="KAF2148109.1"/>
    </source>
</evidence>
<keyword evidence="3" id="KW-0274">FAD</keyword>
<dbReference type="EMBL" id="ML996094">
    <property type="protein sequence ID" value="KAF2148109.1"/>
    <property type="molecule type" value="Genomic_DNA"/>
</dbReference>
<name>A0A9P4MFN5_9PEZI</name>
<evidence type="ECO:0000256" key="3">
    <source>
        <dbReference type="ARBA" id="ARBA00022827"/>
    </source>
</evidence>
<keyword evidence="2" id="KW-0285">Flavoprotein</keyword>
<dbReference type="Pfam" id="PF00743">
    <property type="entry name" value="FMO-like"/>
    <property type="match status" value="1"/>
</dbReference>
<accession>A0A9P4MFN5</accession>
<dbReference type="PANTHER" id="PTHR42877">
    <property type="entry name" value="L-ORNITHINE N(5)-MONOOXYGENASE-RELATED"/>
    <property type="match status" value="1"/>
</dbReference>
<gene>
    <name evidence="6" type="ORF">K461DRAFT_330080</name>
</gene>
<sequence length="583" mass="66289">MSKINGTNGSKASDPRLKVIIVGAGVSGILMAYKLKTFLPQRVVITVLEKNSDLGGTWFENRYPGCACDVPSHLYQFSFKPNPEWSQFFATSQEIQRYLKDVTQEFDLEKYIEYNTTVQRAEWDERDSIWRITVDGSRTLEADIFVNATGILNNPQIPQIPGLSSFQGPVLHTANWDDSVELTGKRVAMIGAAASAIQVLPKIQKICKHVDVHIRTPSWITTPVGIEDLSDLNPVYTPQQQYEFRSNPLSYLHTRKGLESQFNNMFKAFFRGAPEQCVIREKITERMTTIIKDEALRKNLIPDFDVGCRRINPGESWLKALQESNVTPIFDEIEKITSDGIQCRGKVRCADILITATGFNTTFRPRFPIIGRKARNLQDIWQSEPMSYMGIGVSGFPNYLVFLGPNTPISNGSVLGPLEATSDYFIRLLRKVIRERIKVFDIRPESQHDFDLHTQGFMKNMVWTGTCRSWFKRGIDGRVTALWPGSSLHYMQVLAENKWENYNWEYKGNRFDYWEKGFSWIEEPHQDQLGIEEAESQHCSTTPRPGADLSYYLWAGTPLALSNSPVETNRKGTGSQNATVVPV</sequence>
<evidence type="ECO:0000256" key="5">
    <source>
        <dbReference type="SAM" id="MobiDB-lite"/>
    </source>
</evidence>
<keyword evidence="4" id="KW-0560">Oxidoreductase</keyword>
<dbReference type="SUPFAM" id="SSF51905">
    <property type="entry name" value="FAD/NAD(P)-binding domain"/>
    <property type="match status" value="3"/>
</dbReference>
<comment type="similarity">
    <text evidence="1">Belongs to the FAD-binding monooxygenase family.</text>
</comment>